<accession>A0A0B0EHF7</accession>
<evidence type="ECO:0000259" key="4">
    <source>
        <dbReference type="PROSITE" id="PS51898"/>
    </source>
</evidence>
<evidence type="ECO:0000256" key="1">
    <source>
        <dbReference type="ARBA" id="ARBA00008857"/>
    </source>
</evidence>
<dbReference type="GO" id="GO:0015074">
    <property type="term" value="P:DNA integration"/>
    <property type="evidence" value="ECO:0007669"/>
    <property type="project" value="InterPro"/>
</dbReference>
<organism evidence="5 6">
    <name type="scientific">Candidatus Scalindua brodae</name>
    <dbReference type="NCBI Taxonomy" id="237368"/>
    <lineage>
        <taxon>Bacteria</taxon>
        <taxon>Pseudomonadati</taxon>
        <taxon>Planctomycetota</taxon>
        <taxon>Candidatus Brocadiia</taxon>
        <taxon>Candidatus Brocadiales</taxon>
        <taxon>Candidatus Scalinduaceae</taxon>
        <taxon>Candidatus Scalindua</taxon>
    </lineage>
</organism>
<reference evidence="5 6" key="1">
    <citation type="submission" date="2014-10" db="EMBL/GenBank/DDBJ databases">
        <title>Draft genome of anammox bacterium scalindua brodae, obtained using differential coverage binning of sequence data from two enrichment reactors.</title>
        <authorList>
            <person name="Speth D.R."/>
            <person name="Russ L."/>
            <person name="Kartal B."/>
            <person name="Op den Camp H.J."/>
            <person name="Dutilh B.E."/>
            <person name="Jetten M.S."/>
        </authorList>
    </citation>
    <scope>NUCLEOTIDE SEQUENCE [LARGE SCALE GENOMIC DNA]</scope>
    <source>
        <strain evidence="5">RU1</strain>
    </source>
</reference>
<dbReference type="GO" id="GO:0003677">
    <property type="term" value="F:DNA binding"/>
    <property type="evidence" value="ECO:0007669"/>
    <property type="project" value="UniProtKB-KW"/>
</dbReference>
<dbReference type="GO" id="GO:0006310">
    <property type="term" value="P:DNA recombination"/>
    <property type="evidence" value="ECO:0007669"/>
    <property type="project" value="UniProtKB-KW"/>
</dbReference>
<name>A0A0B0EHF7_9BACT</name>
<dbReference type="InterPro" id="IPR010998">
    <property type="entry name" value="Integrase_recombinase_N"/>
</dbReference>
<dbReference type="eggNOG" id="COG0582">
    <property type="taxonomic scope" value="Bacteria"/>
</dbReference>
<dbReference type="Proteomes" id="UP000030652">
    <property type="component" value="Unassembled WGS sequence"/>
</dbReference>
<dbReference type="SUPFAM" id="SSF56349">
    <property type="entry name" value="DNA breaking-rejoining enzymes"/>
    <property type="match status" value="1"/>
</dbReference>
<evidence type="ECO:0000256" key="3">
    <source>
        <dbReference type="ARBA" id="ARBA00023172"/>
    </source>
</evidence>
<comment type="similarity">
    <text evidence="1">Belongs to the 'phage' integrase family.</text>
</comment>
<dbReference type="InterPro" id="IPR013762">
    <property type="entry name" value="Integrase-like_cat_sf"/>
</dbReference>
<gene>
    <name evidence="5" type="ORF">SCABRO_02261</name>
</gene>
<evidence type="ECO:0000313" key="6">
    <source>
        <dbReference type="Proteomes" id="UP000030652"/>
    </source>
</evidence>
<dbReference type="Pfam" id="PF00589">
    <property type="entry name" value="Phage_integrase"/>
    <property type="match status" value="1"/>
</dbReference>
<dbReference type="InterPro" id="IPR050090">
    <property type="entry name" value="Tyrosine_recombinase_XerCD"/>
</dbReference>
<dbReference type="Gene3D" id="1.10.443.10">
    <property type="entry name" value="Intergrase catalytic core"/>
    <property type="match status" value="1"/>
</dbReference>
<dbReference type="PANTHER" id="PTHR30349">
    <property type="entry name" value="PHAGE INTEGRASE-RELATED"/>
    <property type="match status" value="1"/>
</dbReference>
<evidence type="ECO:0000313" key="5">
    <source>
        <dbReference type="EMBL" id="KHE91999.1"/>
    </source>
</evidence>
<keyword evidence="3" id="KW-0233">DNA recombination</keyword>
<feature type="domain" description="Tyr recombinase" evidence="4">
    <location>
        <begin position="47"/>
        <end position="213"/>
    </location>
</feature>
<comment type="caution">
    <text evidence="5">The sequence shown here is derived from an EMBL/GenBank/DDBJ whole genome shotgun (WGS) entry which is preliminary data.</text>
</comment>
<sequence length="245" mass="27847">MSKKPIAKATINRELAVLKAMFNMAIRDGEADSNPVKAVKFFKEDNKKERILSSEEIQRLLAECNDHLKPIVILALNTGMRLREVLYLKWSRIDFNRNIIIVTQTKSNENRNIPMNGFVIKTIDNIKRNSEYLFCDTKTGEPFHSIKTTFGKALIRAGLVDVRFRDLRHTAATMMVMSGVDLVTVKEILGHSSIEMTMRYAHPTTEGKMNAVKALERQMEDVDKHNISTSANHAFSPKIVNNSIN</sequence>
<dbReference type="InterPro" id="IPR011010">
    <property type="entry name" value="DNA_brk_join_enz"/>
</dbReference>
<protein>
    <submittedName>
        <fullName evidence="5">Phage integrase</fullName>
    </submittedName>
</protein>
<keyword evidence="2" id="KW-0238">DNA-binding</keyword>
<evidence type="ECO:0000256" key="2">
    <source>
        <dbReference type="ARBA" id="ARBA00023125"/>
    </source>
</evidence>
<dbReference type="Gene3D" id="1.10.150.130">
    <property type="match status" value="1"/>
</dbReference>
<dbReference type="PANTHER" id="PTHR30349:SF64">
    <property type="entry name" value="PROPHAGE INTEGRASE INTD-RELATED"/>
    <property type="match status" value="1"/>
</dbReference>
<dbReference type="PROSITE" id="PS51898">
    <property type="entry name" value="TYR_RECOMBINASE"/>
    <property type="match status" value="1"/>
</dbReference>
<proteinExistence type="inferred from homology"/>
<dbReference type="EMBL" id="JRYO01000158">
    <property type="protein sequence ID" value="KHE91999.1"/>
    <property type="molecule type" value="Genomic_DNA"/>
</dbReference>
<dbReference type="AlphaFoldDB" id="A0A0B0EHF7"/>
<dbReference type="PATRIC" id="fig|237368.3.peg.2445"/>
<dbReference type="CDD" id="cd00796">
    <property type="entry name" value="INT_Rci_Hp1_C"/>
    <property type="match status" value="1"/>
</dbReference>
<dbReference type="InterPro" id="IPR002104">
    <property type="entry name" value="Integrase_catalytic"/>
</dbReference>